<sequence length="365" mass="39662">MSITAERRLASLAAAQWGMLTAAQANAAGIARSTLVRRVQAGTLLRVRPGVYRLPGTPAERLEDIRAAWLASDPATLARDRLATPDVVVGGAAAAWSHEIGDLYPAPYLLYTSKRRQSTHDDVRYSRRSLPASDVTILDGLPVTTRERTIADLLNEGDLSLVADALRDAERADNDLDVPALIDHLGAHAKRLGYDDGRELYVALRSLAGVDAARLRDIVESTDLTERISAVFGEQLQTLLAPVYGRMGAEIAEMLRPTREYMDKRMRQMPALQPPLVTLPDSVLPKIGLTPATQAMLRDLAERSAKLTENSLPNIGLTPATQAMLRDLAERSAKLTEQIQGPVEALPAATDDLADTTHDEDKGNE</sequence>
<feature type="region of interest" description="Disordered" evidence="1">
    <location>
        <begin position="338"/>
        <end position="365"/>
    </location>
</feature>
<protein>
    <submittedName>
        <fullName evidence="4">Type IV toxin-antitoxin system AbiEi family antitoxin domain-containing protein</fullName>
    </submittedName>
</protein>
<dbReference type="RefSeq" id="WP_175330757.1">
    <property type="nucleotide sequence ID" value="NZ_CP041260.1"/>
</dbReference>
<feature type="chain" id="PRO_5043366334" evidence="2">
    <location>
        <begin position="28"/>
        <end position="365"/>
    </location>
</feature>
<dbReference type="Pfam" id="PF13338">
    <property type="entry name" value="AbiEi_4"/>
    <property type="match status" value="1"/>
</dbReference>
<dbReference type="AlphaFoldDB" id="A0A5P8YUD6"/>
<dbReference type="Proteomes" id="UP000709437">
    <property type="component" value="Unassembled WGS sequence"/>
</dbReference>
<comment type="caution">
    <text evidence="4">The sequence shown here is derived from an EMBL/GenBank/DDBJ whole genome shotgun (WGS) entry which is preliminary data.</text>
</comment>
<evidence type="ECO:0000313" key="5">
    <source>
        <dbReference type="Proteomes" id="UP000709437"/>
    </source>
</evidence>
<reference evidence="4" key="1">
    <citation type="submission" date="2021-05" db="EMBL/GenBank/DDBJ databases">
        <title>Whole genome sequence of Curtobacterium flaccumfaciens pv. flaccumfaciens strain CFBP 3417.</title>
        <authorList>
            <person name="Osdaghi E."/>
            <person name="Taghouti G."/>
            <person name="Portier P."/>
            <person name="Fazliarab A."/>
            <person name="Taghavi S.M."/>
            <person name="Briand M."/>
            <person name="Le-Saux M."/>
            <person name="Jacques M.-A."/>
        </authorList>
    </citation>
    <scope>NUCLEOTIDE SEQUENCE</scope>
    <source>
        <strain evidence="4">CFBP 3417</strain>
    </source>
</reference>
<feature type="signal peptide" evidence="2">
    <location>
        <begin position="1"/>
        <end position="27"/>
    </location>
</feature>
<evidence type="ECO:0000256" key="1">
    <source>
        <dbReference type="SAM" id="MobiDB-lite"/>
    </source>
</evidence>
<evidence type="ECO:0000313" key="4">
    <source>
        <dbReference type="EMBL" id="MBT1543211.1"/>
    </source>
</evidence>
<feature type="compositionally biased region" description="Basic and acidic residues" evidence="1">
    <location>
        <begin position="355"/>
        <end position="365"/>
    </location>
</feature>
<keyword evidence="2" id="KW-0732">Signal</keyword>
<evidence type="ECO:0000256" key="2">
    <source>
        <dbReference type="SAM" id="SignalP"/>
    </source>
</evidence>
<accession>A0A5P8YUD6</accession>
<proteinExistence type="predicted"/>
<evidence type="ECO:0000259" key="3">
    <source>
        <dbReference type="Pfam" id="PF13338"/>
    </source>
</evidence>
<gene>
    <name evidence="4" type="ORF">KK103_15720</name>
</gene>
<name>A0A5P8YUD6_9MICO</name>
<organism evidence="4 5">
    <name type="scientific">Curtobacterium flaccumfaciens pv. flaccumfaciens</name>
    <dbReference type="NCBI Taxonomy" id="138532"/>
    <lineage>
        <taxon>Bacteria</taxon>
        <taxon>Bacillati</taxon>
        <taxon>Actinomycetota</taxon>
        <taxon>Actinomycetes</taxon>
        <taxon>Micrococcales</taxon>
        <taxon>Microbacteriaceae</taxon>
        <taxon>Curtobacterium</taxon>
    </lineage>
</organism>
<dbReference type="EMBL" id="JAHEWX010000025">
    <property type="protein sequence ID" value="MBT1543211.1"/>
    <property type="molecule type" value="Genomic_DNA"/>
</dbReference>
<dbReference type="InterPro" id="IPR025159">
    <property type="entry name" value="AbiEi_N"/>
</dbReference>
<feature type="domain" description="AbiEi antitoxin N-terminal" evidence="3">
    <location>
        <begin position="7"/>
        <end position="55"/>
    </location>
</feature>